<evidence type="ECO:0000256" key="1">
    <source>
        <dbReference type="SAM" id="Coils"/>
    </source>
</evidence>
<evidence type="ECO:0000313" key="6">
    <source>
        <dbReference type="EMBL" id="MCP3731627.1"/>
    </source>
</evidence>
<organism evidence="6 7">
    <name type="scientific">Sphingomonas tagetis</name>
    <dbReference type="NCBI Taxonomy" id="2949092"/>
    <lineage>
        <taxon>Bacteria</taxon>
        <taxon>Pseudomonadati</taxon>
        <taxon>Pseudomonadota</taxon>
        <taxon>Alphaproteobacteria</taxon>
        <taxon>Sphingomonadales</taxon>
        <taxon>Sphingomonadaceae</taxon>
        <taxon>Sphingomonas</taxon>
    </lineage>
</organism>
<dbReference type="Proteomes" id="UP001139451">
    <property type="component" value="Unassembled WGS sequence"/>
</dbReference>
<proteinExistence type="predicted"/>
<dbReference type="EMBL" id="JAMLDX010000011">
    <property type="protein sequence ID" value="MCP3731627.1"/>
    <property type="molecule type" value="Genomic_DNA"/>
</dbReference>
<comment type="caution">
    <text evidence="6">The sequence shown here is derived from an EMBL/GenBank/DDBJ whole genome shotgun (WGS) entry which is preliminary data.</text>
</comment>
<evidence type="ECO:0000256" key="4">
    <source>
        <dbReference type="SAM" id="SignalP"/>
    </source>
</evidence>
<dbReference type="PANTHER" id="PTHR30373:SF2">
    <property type="entry name" value="UPF0603 PROTEIN YGCG"/>
    <property type="match status" value="1"/>
</dbReference>
<feature type="signal peptide" evidence="4">
    <location>
        <begin position="1"/>
        <end position="21"/>
    </location>
</feature>
<dbReference type="Pfam" id="PF04536">
    <property type="entry name" value="TPM_phosphatase"/>
    <property type="match status" value="1"/>
</dbReference>
<dbReference type="PANTHER" id="PTHR30373">
    <property type="entry name" value="UPF0603 PROTEIN YGCG"/>
    <property type="match status" value="1"/>
</dbReference>
<feature type="domain" description="TPM" evidence="5">
    <location>
        <begin position="31"/>
        <end position="154"/>
    </location>
</feature>
<keyword evidence="3" id="KW-0472">Membrane</keyword>
<evidence type="ECO:0000313" key="7">
    <source>
        <dbReference type="Proteomes" id="UP001139451"/>
    </source>
</evidence>
<dbReference type="Gene3D" id="3.10.310.50">
    <property type="match status" value="1"/>
</dbReference>
<sequence length="267" mass="27391">MARFLVALMLGVLSLGSAARAQTFPKLTGRVVDAASLLSPEQEAQLAAMSTATEKATGRQLVVATVPDLQGYPIEDYGYKLGRAWQIGQAKANNGIILIVAPNERRIRIEVGYGLEPIMTDGLSGIIIRDTITPLFKAGKMGEGIIAGASAINEQLKLPLEAAEARAKKLIDEGQRKQRSGGGGANIVTIIFWLGILLFVILPIVFGSAKGRRYRRGGGPVVIWGPGWGGSGDGGSWGGGGGDWGGGGGGFSGGGGSFGGGGASGGW</sequence>
<feature type="region of interest" description="Disordered" evidence="2">
    <location>
        <begin position="234"/>
        <end position="267"/>
    </location>
</feature>
<keyword evidence="1" id="KW-0175">Coiled coil</keyword>
<dbReference type="RefSeq" id="WP_254294473.1">
    <property type="nucleotide sequence ID" value="NZ_JAMLDX010000011.1"/>
</dbReference>
<keyword evidence="3" id="KW-0812">Transmembrane</keyword>
<keyword evidence="7" id="KW-1185">Reference proteome</keyword>
<feature type="coiled-coil region" evidence="1">
    <location>
        <begin position="153"/>
        <end position="180"/>
    </location>
</feature>
<reference evidence="6" key="1">
    <citation type="submission" date="2022-05" db="EMBL/GenBank/DDBJ databases">
        <title>Sphingomonas sp. strain MG17 Genome sequencing and assembly.</title>
        <authorList>
            <person name="Kim I."/>
        </authorList>
    </citation>
    <scope>NUCLEOTIDE SEQUENCE</scope>
    <source>
        <strain evidence="6">MG17</strain>
    </source>
</reference>
<feature type="chain" id="PRO_5040790122" evidence="4">
    <location>
        <begin position="22"/>
        <end position="267"/>
    </location>
</feature>
<evidence type="ECO:0000259" key="5">
    <source>
        <dbReference type="Pfam" id="PF04536"/>
    </source>
</evidence>
<protein>
    <submittedName>
        <fullName evidence="6">TPM domain-containing protein</fullName>
    </submittedName>
</protein>
<evidence type="ECO:0000256" key="2">
    <source>
        <dbReference type="SAM" id="MobiDB-lite"/>
    </source>
</evidence>
<keyword evidence="4" id="KW-0732">Signal</keyword>
<dbReference type="AlphaFoldDB" id="A0A9X2HK58"/>
<evidence type="ECO:0000256" key="3">
    <source>
        <dbReference type="SAM" id="Phobius"/>
    </source>
</evidence>
<feature type="transmembrane region" description="Helical" evidence="3">
    <location>
        <begin position="185"/>
        <end position="206"/>
    </location>
</feature>
<name>A0A9X2HK58_9SPHN</name>
<dbReference type="InterPro" id="IPR007621">
    <property type="entry name" value="TPM_dom"/>
</dbReference>
<gene>
    <name evidence="6" type="ORF">M9978_14465</name>
</gene>
<accession>A0A9X2HK58</accession>
<keyword evidence="3" id="KW-1133">Transmembrane helix</keyword>